<proteinExistence type="predicted"/>
<sequence length="213" mass="22906">MVFSIFFPVSAADMVAKHSHPLPHTLAHIPPSLTHARPHRRRRLSPSFSLACVVSALSLVRIAGALQHQLHHLLMLLVRSWTIKGAGRGAGLAFGEKPTRITEPGGCGIRRSWARSSECWRGALGLVAGGRRGVVLGPAVTRNLGGDEDEILGGGEREILGGEVGRQVSSKEILGARWAAARWVRRSRARGGRRHARRGEAGRKVGDDALGEV</sequence>
<accession>M8C1S2</accession>
<reference evidence="2" key="1">
    <citation type="submission" date="2015-06" db="UniProtKB">
        <authorList>
            <consortium name="EnsemblPlants"/>
        </authorList>
    </citation>
    <scope>IDENTIFICATION</scope>
</reference>
<name>M8C1S2_AEGTA</name>
<dbReference type="AlphaFoldDB" id="M8C1S2"/>
<organism evidence="2">
    <name type="scientific">Aegilops tauschii</name>
    <name type="common">Tausch's goatgrass</name>
    <name type="synonym">Aegilops squarrosa</name>
    <dbReference type="NCBI Taxonomy" id="37682"/>
    <lineage>
        <taxon>Eukaryota</taxon>
        <taxon>Viridiplantae</taxon>
        <taxon>Streptophyta</taxon>
        <taxon>Embryophyta</taxon>
        <taxon>Tracheophyta</taxon>
        <taxon>Spermatophyta</taxon>
        <taxon>Magnoliopsida</taxon>
        <taxon>Liliopsida</taxon>
        <taxon>Poales</taxon>
        <taxon>Poaceae</taxon>
        <taxon>BOP clade</taxon>
        <taxon>Pooideae</taxon>
        <taxon>Triticodae</taxon>
        <taxon>Triticeae</taxon>
        <taxon>Triticinae</taxon>
        <taxon>Aegilops</taxon>
    </lineage>
</organism>
<feature type="compositionally biased region" description="Basic and acidic residues" evidence="1">
    <location>
        <begin position="198"/>
        <end position="207"/>
    </location>
</feature>
<evidence type="ECO:0000313" key="2">
    <source>
        <dbReference type="EnsemblPlants" id="EMT28174"/>
    </source>
</evidence>
<protein>
    <submittedName>
        <fullName evidence="2">Uncharacterized protein</fullName>
    </submittedName>
</protein>
<dbReference type="EnsemblPlants" id="EMT28174">
    <property type="protein sequence ID" value="EMT28174"/>
    <property type="gene ID" value="F775_43585"/>
</dbReference>
<feature type="region of interest" description="Disordered" evidence="1">
    <location>
        <begin position="189"/>
        <end position="213"/>
    </location>
</feature>
<evidence type="ECO:0000256" key="1">
    <source>
        <dbReference type="SAM" id="MobiDB-lite"/>
    </source>
</evidence>